<organism evidence="9">
    <name type="scientific">uncultured Phycisphaerae bacterium</name>
    <dbReference type="NCBI Taxonomy" id="904963"/>
    <lineage>
        <taxon>Bacteria</taxon>
        <taxon>Pseudomonadati</taxon>
        <taxon>Planctomycetota</taxon>
        <taxon>Phycisphaerae</taxon>
        <taxon>environmental samples</taxon>
    </lineage>
</organism>
<feature type="domain" description="ABC transmembrane type-1" evidence="8">
    <location>
        <begin position="94"/>
        <end position="295"/>
    </location>
</feature>
<dbReference type="InterPro" id="IPR000515">
    <property type="entry name" value="MetI-like"/>
</dbReference>
<reference evidence="9" key="1">
    <citation type="submission" date="2020-02" db="EMBL/GenBank/DDBJ databases">
        <authorList>
            <person name="Meier V. D."/>
        </authorList>
    </citation>
    <scope>NUCLEOTIDE SEQUENCE</scope>
    <source>
        <strain evidence="9">AVDCRST_MAG64</strain>
    </source>
</reference>
<evidence type="ECO:0000256" key="1">
    <source>
        <dbReference type="ARBA" id="ARBA00004651"/>
    </source>
</evidence>
<dbReference type="CDD" id="cd06261">
    <property type="entry name" value="TM_PBP2"/>
    <property type="match status" value="1"/>
</dbReference>
<evidence type="ECO:0000259" key="8">
    <source>
        <dbReference type="PROSITE" id="PS50928"/>
    </source>
</evidence>
<gene>
    <name evidence="9" type="ORF">AVDCRST_MAG64-4037</name>
</gene>
<evidence type="ECO:0000256" key="2">
    <source>
        <dbReference type="ARBA" id="ARBA00022448"/>
    </source>
</evidence>
<comment type="similarity">
    <text evidence="7">Belongs to the binding-protein-dependent transport system permease family.</text>
</comment>
<dbReference type="Pfam" id="PF00528">
    <property type="entry name" value="BPD_transp_1"/>
    <property type="match status" value="1"/>
</dbReference>
<evidence type="ECO:0000256" key="6">
    <source>
        <dbReference type="ARBA" id="ARBA00023136"/>
    </source>
</evidence>
<dbReference type="InterPro" id="IPR035906">
    <property type="entry name" value="MetI-like_sf"/>
</dbReference>
<dbReference type="AlphaFoldDB" id="A0A6J4QA80"/>
<dbReference type="PROSITE" id="PS50928">
    <property type="entry name" value="ABC_TM1"/>
    <property type="match status" value="1"/>
</dbReference>
<sequence>MPKVIAYRLLQFPLILAVIYLLTFWLCWVAPGDPFEGEKNMAPEVLKNLREQFHADEPAKFLAYYPWRILTAGDLGKSMRYRDFSVNDIVRDSLPVSITLGMFALTIGLVGGVGLGTLAAVRRGGVWDWLSLSLALIGISLPSFVVAAALLMAASQAGGWLPVGGWGGLAKVVLPGLALSLAPMAYIARLTRVAMLDVLGADYVRTARAKGLGKTLVVWKHCLRNAFLPVLSYLGPAAATTLTGSFVVETVFNIPGLGQHFVNSVLNRDRTMILGVVLVYSVFLLTFNLLVDIAYSWVDPRIQAG</sequence>
<dbReference type="GO" id="GO:0005886">
    <property type="term" value="C:plasma membrane"/>
    <property type="evidence" value="ECO:0007669"/>
    <property type="project" value="UniProtKB-SubCell"/>
</dbReference>
<evidence type="ECO:0000256" key="7">
    <source>
        <dbReference type="RuleBase" id="RU363032"/>
    </source>
</evidence>
<evidence type="ECO:0000256" key="3">
    <source>
        <dbReference type="ARBA" id="ARBA00022475"/>
    </source>
</evidence>
<feature type="transmembrane region" description="Helical" evidence="7">
    <location>
        <begin position="133"/>
        <end position="154"/>
    </location>
</feature>
<feature type="transmembrane region" description="Helical" evidence="7">
    <location>
        <begin position="166"/>
        <end position="187"/>
    </location>
</feature>
<feature type="transmembrane region" description="Helical" evidence="7">
    <location>
        <begin position="230"/>
        <end position="252"/>
    </location>
</feature>
<proteinExistence type="inferred from homology"/>
<dbReference type="PANTHER" id="PTHR30465:SF74">
    <property type="entry name" value="OLIGOPEPTIDE TRANSPORT SYSTEM PERMEASE PROTEIN OPPB"/>
    <property type="match status" value="1"/>
</dbReference>
<evidence type="ECO:0000313" key="9">
    <source>
        <dbReference type="EMBL" id="CAA9439189.1"/>
    </source>
</evidence>
<keyword evidence="3" id="KW-1003">Cell membrane</keyword>
<keyword evidence="6 7" id="KW-0472">Membrane</keyword>
<dbReference type="GO" id="GO:0055085">
    <property type="term" value="P:transmembrane transport"/>
    <property type="evidence" value="ECO:0007669"/>
    <property type="project" value="InterPro"/>
</dbReference>
<keyword evidence="2 7" id="KW-0813">Transport</keyword>
<evidence type="ECO:0000256" key="4">
    <source>
        <dbReference type="ARBA" id="ARBA00022692"/>
    </source>
</evidence>
<accession>A0A6J4QA80</accession>
<dbReference type="Gene3D" id="1.10.3720.10">
    <property type="entry name" value="MetI-like"/>
    <property type="match status" value="1"/>
</dbReference>
<comment type="subcellular location">
    <subcellularLocation>
        <location evidence="1 7">Cell membrane</location>
        <topology evidence="1 7">Multi-pass membrane protein</topology>
    </subcellularLocation>
</comment>
<keyword evidence="5 7" id="KW-1133">Transmembrane helix</keyword>
<dbReference type="EMBL" id="CADCUQ010000931">
    <property type="protein sequence ID" value="CAA9439189.1"/>
    <property type="molecule type" value="Genomic_DNA"/>
</dbReference>
<evidence type="ECO:0000256" key="5">
    <source>
        <dbReference type="ARBA" id="ARBA00022989"/>
    </source>
</evidence>
<feature type="transmembrane region" description="Helical" evidence="7">
    <location>
        <begin position="98"/>
        <end position="121"/>
    </location>
</feature>
<feature type="transmembrane region" description="Helical" evidence="7">
    <location>
        <begin position="12"/>
        <end position="31"/>
    </location>
</feature>
<name>A0A6J4QA80_9BACT</name>
<keyword evidence="4 7" id="KW-0812">Transmembrane</keyword>
<protein>
    <submittedName>
        <fullName evidence="9">Oligopeptide transport system permease protein OppB</fullName>
    </submittedName>
</protein>
<feature type="transmembrane region" description="Helical" evidence="7">
    <location>
        <begin position="272"/>
        <end position="291"/>
    </location>
</feature>
<dbReference type="SUPFAM" id="SSF161098">
    <property type="entry name" value="MetI-like"/>
    <property type="match status" value="1"/>
</dbReference>
<dbReference type="PANTHER" id="PTHR30465">
    <property type="entry name" value="INNER MEMBRANE ABC TRANSPORTER"/>
    <property type="match status" value="1"/>
</dbReference>